<proteinExistence type="inferred from homology"/>
<feature type="transmembrane region" description="Helical" evidence="6">
    <location>
        <begin position="29"/>
        <end position="57"/>
    </location>
</feature>
<keyword evidence="3 6" id="KW-0812">Transmembrane</keyword>
<organism evidence="8 9">
    <name type="scientific">Paenibacillus baimaensis</name>
    <dbReference type="NCBI Taxonomy" id="2982185"/>
    <lineage>
        <taxon>Bacteria</taxon>
        <taxon>Bacillati</taxon>
        <taxon>Bacillota</taxon>
        <taxon>Bacilli</taxon>
        <taxon>Bacillales</taxon>
        <taxon>Paenibacillaceae</taxon>
        <taxon>Paenibacillus</taxon>
    </lineage>
</organism>
<dbReference type="PANTHER" id="PTHR43496">
    <property type="entry name" value="PROTEIN LPLB"/>
    <property type="match status" value="1"/>
</dbReference>
<dbReference type="SUPFAM" id="SSF161098">
    <property type="entry name" value="MetI-like"/>
    <property type="match status" value="1"/>
</dbReference>
<dbReference type="InterPro" id="IPR035906">
    <property type="entry name" value="MetI-like_sf"/>
</dbReference>
<dbReference type="InterPro" id="IPR000515">
    <property type="entry name" value="MetI-like"/>
</dbReference>
<evidence type="ECO:0000256" key="3">
    <source>
        <dbReference type="ARBA" id="ARBA00022692"/>
    </source>
</evidence>
<feature type="transmembrane region" description="Helical" evidence="6">
    <location>
        <begin position="224"/>
        <end position="242"/>
    </location>
</feature>
<dbReference type="PROSITE" id="PS50928">
    <property type="entry name" value="ABC_TM1"/>
    <property type="match status" value="1"/>
</dbReference>
<dbReference type="Pfam" id="PF00528">
    <property type="entry name" value="BPD_transp_1"/>
    <property type="match status" value="1"/>
</dbReference>
<protein>
    <submittedName>
        <fullName evidence="8">Sugar ABC transporter permease</fullName>
    </submittedName>
</protein>
<reference evidence="8 9" key="1">
    <citation type="submission" date="2022-09" db="EMBL/GenBank/DDBJ databases">
        <authorList>
            <person name="Han X.L."/>
            <person name="Wang Q."/>
            <person name="Lu T."/>
        </authorList>
    </citation>
    <scope>NUCLEOTIDE SEQUENCE [LARGE SCALE GENOMIC DNA]</scope>
    <source>
        <strain evidence="8 9">WQ 127069</strain>
    </source>
</reference>
<comment type="caution">
    <text evidence="8">The sequence shown here is derived from an EMBL/GenBank/DDBJ whole genome shotgun (WGS) entry which is preliminary data.</text>
</comment>
<name>A0ABT2UDC8_9BACL</name>
<keyword evidence="2 6" id="KW-0813">Transport</keyword>
<keyword evidence="5 6" id="KW-0472">Membrane</keyword>
<dbReference type="EMBL" id="JAOQIO010000033">
    <property type="protein sequence ID" value="MCU6792653.1"/>
    <property type="molecule type" value="Genomic_DNA"/>
</dbReference>
<evidence type="ECO:0000256" key="1">
    <source>
        <dbReference type="ARBA" id="ARBA00004141"/>
    </source>
</evidence>
<evidence type="ECO:0000256" key="5">
    <source>
        <dbReference type="ARBA" id="ARBA00023136"/>
    </source>
</evidence>
<feature type="transmembrane region" description="Helical" evidence="6">
    <location>
        <begin position="94"/>
        <end position="118"/>
    </location>
</feature>
<feature type="transmembrane region" description="Helical" evidence="6">
    <location>
        <begin position="191"/>
        <end position="212"/>
    </location>
</feature>
<feature type="transmembrane region" description="Helical" evidence="6">
    <location>
        <begin position="284"/>
        <end position="305"/>
    </location>
</feature>
<keyword evidence="4 6" id="KW-1133">Transmembrane helix</keyword>
<comment type="similarity">
    <text evidence="6">Belongs to the binding-protein-dependent transport system permease family.</text>
</comment>
<keyword evidence="9" id="KW-1185">Reference proteome</keyword>
<gene>
    <name evidence="8" type="ORF">OB236_11035</name>
</gene>
<accession>A0ABT2UDC8</accession>
<dbReference type="CDD" id="cd06261">
    <property type="entry name" value="TM_PBP2"/>
    <property type="match status" value="1"/>
</dbReference>
<evidence type="ECO:0000313" key="8">
    <source>
        <dbReference type="EMBL" id="MCU6792653.1"/>
    </source>
</evidence>
<sequence length="318" mass="35896">MQGDSTVKLVQLKSQSLRKSALKEWKRGLPLYLMILPGLLFFLIFRYLPLAGIIIAFQDYNPFAGLSESEWVGFAHFERLFGEPDFWTLLKNTLILSALNLFLFFPAPVLIAVILNEVRMQLFKKFVQTVIYMPHFLSWVVLVGITVILFATQEGAINKGLASAGFARIELMTDPDYFRIVYVLQSIWKEAGWNAVIFLAALASIDPTLYEAAVVDGANRWKQLWHITLPALKATIIILFILRLGHIMDIGFEHIYLMQNSLNLSVSDVFDTYVYRSGVLQGEFSFTTAVGLFKSLVGLVLILLANKLSKKAGEEGVY</sequence>
<evidence type="ECO:0000256" key="4">
    <source>
        <dbReference type="ARBA" id="ARBA00022989"/>
    </source>
</evidence>
<dbReference type="PANTHER" id="PTHR43496:SF1">
    <property type="entry name" value="POLYGALACTURONAN_RHAMNOGALACTURONAN TRANSPORT SYSTEM PERMEASE PROTEIN YTEP"/>
    <property type="match status" value="1"/>
</dbReference>
<feature type="transmembrane region" description="Helical" evidence="6">
    <location>
        <begin position="130"/>
        <end position="151"/>
    </location>
</feature>
<dbReference type="Gene3D" id="1.10.3720.10">
    <property type="entry name" value="MetI-like"/>
    <property type="match status" value="1"/>
</dbReference>
<evidence type="ECO:0000256" key="2">
    <source>
        <dbReference type="ARBA" id="ARBA00022448"/>
    </source>
</evidence>
<comment type="subcellular location">
    <subcellularLocation>
        <location evidence="6">Cell membrane</location>
        <topology evidence="6">Multi-pass membrane protein</topology>
    </subcellularLocation>
    <subcellularLocation>
        <location evidence="1">Membrane</location>
        <topology evidence="1">Multi-pass membrane protein</topology>
    </subcellularLocation>
</comment>
<dbReference type="Proteomes" id="UP001652445">
    <property type="component" value="Unassembled WGS sequence"/>
</dbReference>
<evidence type="ECO:0000313" key="9">
    <source>
        <dbReference type="Proteomes" id="UP001652445"/>
    </source>
</evidence>
<evidence type="ECO:0000256" key="6">
    <source>
        <dbReference type="RuleBase" id="RU363032"/>
    </source>
</evidence>
<feature type="domain" description="ABC transmembrane type-1" evidence="7">
    <location>
        <begin position="90"/>
        <end position="305"/>
    </location>
</feature>
<evidence type="ECO:0000259" key="7">
    <source>
        <dbReference type="PROSITE" id="PS50928"/>
    </source>
</evidence>
<dbReference type="RefSeq" id="WP_256711484.1">
    <property type="nucleotide sequence ID" value="NZ_JAOQIO010000033.1"/>
</dbReference>